<feature type="transmembrane region" description="Helical" evidence="1">
    <location>
        <begin position="34"/>
        <end position="52"/>
    </location>
</feature>
<keyword evidence="1" id="KW-1133">Transmembrane helix</keyword>
<feature type="domain" description="Peptide N-acetyl-beta-D-glucosaminyl asparaginase amidase A N-terminal" evidence="2">
    <location>
        <begin position="102"/>
        <end position="425"/>
    </location>
</feature>
<evidence type="ECO:0000313" key="4">
    <source>
        <dbReference type="Proteomes" id="UP000009328"/>
    </source>
</evidence>
<dbReference type="Pfam" id="PF12222">
    <property type="entry name" value="PNGaseA"/>
    <property type="match status" value="1"/>
</dbReference>
<evidence type="ECO:0000313" key="3">
    <source>
        <dbReference type="EMBL" id="CCH43087.1"/>
    </source>
</evidence>
<dbReference type="STRING" id="1206466.K0KLJ5"/>
<gene>
    <name evidence="3" type="ORF">BN7_2634</name>
</gene>
<sequence>MSGEYIDEKEAGPVQNDAVLQQQLKKKDALMKKFYLPFFIMGIITLWYRGVFQMNCHNNNHEFNELVDNHNDISITPNSNFEKDYTKTFEIQLPIIYDDLIHQQTILNHSFGNSWGVPAKTSFKPDIDSSKFNRVVLNLETWVDGVQYDRLAHVFIDDIPVWRTSTVEPGNSLVYSESSKDVSKYLSLFQKDEIDVTFQLDNLVRGNLNGAFNTTLSILYYYQKEHIDLTDPASYFQISNRPAQRISKIHNVKPNKTPLLYYPSDKLDFTIPIINSNTTNLKLNLYTSGNAAEEFWYSNVLDQYKNKFSNHGHSLLGHGPVRVVNVYLDGIKISSTAPEPIIFSGGISPSLWKPIIGVNAFDIKPLEIDLTSFLPNLWENGGKLEIEITNGEELGKVAQNWITAVDLLHWESSEIESSFGEVERFDNSSSYKAFAIGTSPSNLFQTVVSKHSSEIFSNLTFNLFNGTQLPIKLHTISDASFTNFQAYSNYGDSQLVTSVTSNGFKSEIIKDDEVIAKLTKSKVFPLYITLLTEPVINYDISYDVNITHAYQNDIKIDDQRVYHVKSVQNGTSSFTLSPKGNHGFGSTEQNYTAHLKEPFPKVHVKDHVIAINGSLVNTSESDFNNQALESIESVDASEFQMIVQEIQRLVKNDELSSDLAQYLLRSLKTHQETMESRKNVVRESINGFDGPLPNIGSRH</sequence>
<proteinExistence type="predicted"/>
<protein>
    <submittedName>
        <fullName evidence="3">Peptide-N4-(N-acetyl-beta-glucosaminyl)asparagine amidase A</fullName>
        <ecNumber evidence="3">3.5.1.52</ecNumber>
    </submittedName>
</protein>
<keyword evidence="3" id="KW-0378">Hydrolase</keyword>
<dbReference type="InterPro" id="IPR021102">
    <property type="entry name" value="PNGase_A"/>
</dbReference>
<evidence type="ECO:0000259" key="2">
    <source>
        <dbReference type="Pfam" id="PF12222"/>
    </source>
</evidence>
<dbReference type="Proteomes" id="UP000009328">
    <property type="component" value="Unassembled WGS sequence"/>
</dbReference>
<dbReference type="EMBL" id="CAIF01000068">
    <property type="protein sequence ID" value="CCH43087.1"/>
    <property type="molecule type" value="Genomic_DNA"/>
</dbReference>
<reference evidence="3 4" key="1">
    <citation type="journal article" date="2012" name="Eukaryot. Cell">
        <title>Draft genome sequence of Wickerhamomyces ciferrii NRRL Y-1031 F-60-10.</title>
        <authorList>
            <person name="Schneider J."/>
            <person name="Andrea H."/>
            <person name="Blom J."/>
            <person name="Jaenicke S."/>
            <person name="Ruckert C."/>
            <person name="Schorsch C."/>
            <person name="Szczepanowski R."/>
            <person name="Farwick M."/>
            <person name="Goesmann A."/>
            <person name="Puhler A."/>
            <person name="Schaffer S."/>
            <person name="Tauch A."/>
            <person name="Kohler T."/>
            <person name="Brinkrolf K."/>
        </authorList>
    </citation>
    <scope>NUCLEOTIDE SEQUENCE [LARGE SCALE GENOMIC DNA]</scope>
    <source>
        <strain evidence="4">ATCC 14091 / BCRC 22168 / CBS 111 / JCM 3599 / NBRC 0793 / NRRL Y-1031 F-60-10</strain>
    </source>
</reference>
<dbReference type="GO" id="GO:0000224">
    <property type="term" value="F:peptide-N4-(N-acetyl-beta-glucosaminyl)asparagine amidase activity"/>
    <property type="evidence" value="ECO:0007669"/>
    <property type="project" value="UniProtKB-EC"/>
</dbReference>
<dbReference type="AlphaFoldDB" id="K0KLJ5"/>
<comment type="caution">
    <text evidence="3">The sequence shown here is derived from an EMBL/GenBank/DDBJ whole genome shotgun (WGS) entry which is preliminary data.</text>
</comment>
<dbReference type="EC" id="3.5.1.52" evidence="3"/>
<evidence type="ECO:0000256" key="1">
    <source>
        <dbReference type="SAM" id="Phobius"/>
    </source>
</evidence>
<dbReference type="PANTHER" id="PTHR31104">
    <property type="entry name" value="PEPTIDE-N4-(N-ACETYL-BETA-GLUCOSAMINYL)ASPARAGINE AMIDASE A PROTEIN"/>
    <property type="match status" value="1"/>
</dbReference>
<dbReference type="HOGENOM" id="CLU_008372_1_0_1"/>
<keyword evidence="1" id="KW-0472">Membrane</keyword>
<keyword evidence="4" id="KW-1185">Reference proteome</keyword>
<name>K0KLJ5_WICCF</name>
<organism evidence="3 4">
    <name type="scientific">Wickerhamomyces ciferrii (strain ATCC 14091 / BCRC 22168 / CBS 111 / JCM 3599 / NBRC 0793 / NRRL Y-1031 F-60-10)</name>
    <name type="common">Yeast</name>
    <name type="synonym">Pichia ciferrii</name>
    <dbReference type="NCBI Taxonomy" id="1206466"/>
    <lineage>
        <taxon>Eukaryota</taxon>
        <taxon>Fungi</taxon>
        <taxon>Dikarya</taxon>
        <taxon>Ascomycota</taxon>
        <taxon>Saccharomycotina</taxon>
        <taxon>Saccharomycetes</taxon>
        <taxon>Phaffomycetales</taxon>
        <taxon>Wickerhamomycetaceae</taxon>
        <taxon>Wickerhamomyces</taxon>
    </lineage>
</organism>
<accession>K0KLJ5</accession>
<dbReference type="eggNOG" id="ENOG502QSXK">
    <property type="taxonomic scope" value="Eukaryota"/>
</dbReference>
<dbReference type="InParanoid" id="K0KLJ5"/>
<dbReference type="InterPro" id="IPR056948">
    <property type="entry name" value="PNGaseA_N"/>
</dbReference>
<keyword evidence="1" id="KW-0812">Transmembrane</keyword>